<dbReference type="Proteomes" id="UP000182135">
    <property type="component" value="Unassembled WGS sequence"/>
</dbReference>
<dbReference type="Gene3D" id="1.10.1760.20">
    <property type="match status" value="1"/>
</dbReference>
<dbReference type="GO" id="GO:0005886">
    <property type="term" value="C:plasma membrane"/>
    <property type="evidence" value="ECO:0007669"/>
    <property type="project" value="UniProtKB-SubCell"/>
</dbReference>
<reference evidence="3 4" key="1">
    <citation type="submission" date="2016-10" db="EMBL/GenBank/DDBJ databases">
        <authorList>
            <person name="de Groot N.N."/>
        </authorList>
    </citation>
    <scope>NUCLEOTIDE SEQUENCE [LARGE SCALE GENOMIC DNA]</scope>
    <source>
        <strain evidence="3 4">NLAE-zl-G419</strain>
    </source>
</reference>
<comment type="subcellular location">
    <subcellularLocation>
        <location evidence="2">Cell membrane</location>
        <topology evidence="2">Multi-pass membrane protein</topology>
    </subcellularLocation>
</comment>
<keyword evidence="2" id="KW-1003">Cell membrane</keyword>
<proteinExistence type="inferred from homology"/>
<gene>
    <name evidence="3" type="ORF">SAMN04487885_11274</name>
</gene>
<dbReference type="InterPro" id="IPR003784">
    <property type="entry name" value="BioY"/>
</dbReference>
<dbReference type="PIRSF" id="PIRSF016661">
    <property type="entry name" value="BioY"/>
    <property type="match status" value="1"/>
</dbReference>
<evidence type="ECO:0000256" key="2">
    <source>
        <dbReference type="PIRNR" id="PIRNR016661"/>
    </source>
</evidence>
<organism evidence="3 4">
    <name type="scientific">Clostridium cadaveris</name>
    <dbReference type="NCBI Taxonomy" id="1529"/>
    <lineage>
        <taxon>Bacteria</taxon>
        <taxon>Bacillati</taxon>
        <taxon>Bacillota</taxon>
        <taxon>Clostridia</taxon>
        <taxon>Eubacteriales</taxon>
        <taxon>Clostridiaceae</taxon>
        <taxon>Clostridium</taxon>
    </lineage>
</organism>
<dbReference type="EMBL" id="FOOE01000012">
    <property type="protein sequence ID" value="SFF84656.1"/>
    <property type="molecule type" value="Genomic_DNA"/>
</dbReference>
<dbReference type="STRING" id="1529.SAMN04487885_11274"/>
<dbReference type="eggNOG" id="COG1268">
    <property type="taxonomic scope" value="Bacteria"/>
</dbReference>
<dbReference type="RefSeq" id="WP_027639954.1">
    <property type="nucleotide sequence ID" value="NZ_BAAACD010000011.1"/>
</dbReference>
<keyword evidence="2" id="KW-0813">Transport</keyword>
<name>A0A1I2M5G1_9CLOT</name>
<evidence type="ECO:0000256" key="1">
    <source>
        <dbReference type="ARBA" id="ARBA00010692"/>
    </source>
</evidence>
<protein>
    <recommendedName>
        <fullName evidence="2">Biotin transporter</fullName>
    </recommendedName>
</protein>
<dbReference type="Pfam" id="PF02632">
    <property type="entry name" value="BioY"/>
    <property type="match status" value="1"/>
</dbReference>
<keyword evidence="4" id="KW-1185">Reference proteome</keyword>
<dbReference type="AlphaFoldDB" id="A0A1I2M5G1"/>
<dbReference type="PANTHER" id="PTHR34295">
    <property type="entry name" value="BIOTIN TRANSPORTER BIOY"/>
    <property type="match status" value="1"/>
</dbReference>
<dbReference type="OrthoDB" id="9803495at2"/>
<sequence>MNLKTKTLVNISLLAAITAVLSQIALPIPFTPVPINLATLGVFLCGSILGAKYGALSQIVYVLLGLIGLPVFSGFSSGAGILMGPTGGYIIGYVFVALCTGLLTDKLPKKFSYYIVSMAIGLMVCYAFGTVWFMYLTKASLGKALTACIIPFIPGDIFKIIVASIVTARLRKSSFFVFQ</sequence>
<dbReference type="GO" id="GO:0015225">
    <property type="term" value="F:biotin transmembrane transporter activity"/>
    <property type="evidence" value="ECO:0007669"/>
    <property type="project" value="UniProtKB-UniRule"/>
</dbReference>
<dbReference type="PANTHER" id="PTHR34295:SF1">
    <property type="entry name" value="BIOTIN TRANSPORTER BIOY"/>
    <property type="match status" value="1"/>
</dbReference>
<keyword evidence="2" id="KW-0472">Membrane</keyword>
<comment type="similarity">
    <text evidence="1 2">Belongs to the BioY family.</text>
</comment>
<accession>A0A1I2M5G1</accession>
<evidence type="ECO:0000313" key="4">
    <source>
        <dbReference type="Proteomes" id="UP000182135"/>
    </source>
</evidence>
<evidence type="ECO:0000313" key="3">
    <source>
        <dbReference type="EMBL" id="SFF84656.1"/>
    </source>
</evidence>